<protein>
    <recommendedName>
        <fullName evidence="5">MD-2-related lipid-recognition domain-containing protein</fullName>
    </recommendedName>
</protein>
<evidence type="ECO:0000259" key="5">
    <source>
        <dbReference type="SMART" id="SM00737"/>
    </source>
</evidence>
<sequence>MARMNLVLLALALFAAVATATNTKHCSTGKAQDSNMVQIGDCKAPPCKLKKNTDVTIQYKFTPKEKVESLKVAVKASMMFGIKVPFVGVDGSQICDKIYRADNGQKVACPLAKDVEYIYKDSFPIKSYYPSLSTTVYWTLKNSYKTVSCFQVAANIA</sequence>
<proteinExistence type="inferred from homology"/>
<comment type="similarity">
    <text evidence="2">Belongs to the NPC2 family.</text>
</comment>
<dbReference type="Gene3D" id="2.60.40.770">
    <property type="match status" value="1"/>
</dbReference>
<evidence type="ECO:0000256" key="3">
    <source>
        <dbReference type="ARBA" id="ARBA00022525"/>
    </source>
</evidence>
<keyword evidence="4" id="KW-0732">Signal</keyword>
<keyword evidence="3" id="KW-0964">Secreted</keyword>
<evidence type="ECO:0000313" key="7">
    <source>
        <dbReference type="Proteomes" id="UP001627154"/>
    </source>
</evidence>
<dbReference type="Proteomes" id="UP001627154">
    <property type="component" value="Unassembled WGS sequence"/>
</dbReference>
<dbReference type="EMBL" id="JBJJXI010000071">
    <property type="protein sequence ID" value="KAL3396418.1"/>
    <property type="molecule type" value="Genomic_DNA"/>
</dbReference>
<evidence type="ECO:0000313" key="6">
    <source>
        <dbReference type="EMBL" id="KAL3396418.1"/>
    </source>
</evidence>
<keyword evidence="7" id="KW-1185">Reference proteome</keyword>
<dbReference type="InterPro" id="IPR039670">
    <property type="entry name" value="NPC2-like"/>
</dbReference>
<evidence type="ECO:0000256" key="1">
    <source>
        <dbReference type="ARBA" id="ARBA00004613"/>
    </source>
</evidence>
<dbReference type="AlphaFoldDB" id="A0ABD2WTU0"/>
<dbReference type="FunFam" id="2.60.40.770:FF:000001">
    <property type="entry name" value="NPC intracellular cholesterol transporter 2"/>
    <property type="match status" value="1"/>
</dbReference>
<dbReference type="PANTHER" id="PTHR11306">
    <property type="entry name" value="NIEMANN PICK TYPE C2 PROTEIN NPC2-RELATED"/>
    <property type="match status" value="1"/>
</dbReference>
<dbReference type="SMART" id="SM00737">
    <property type="entry name" value="ML"/>
    <property type="match status" value="1"/>
</dbReference>
<dbReference type="InterPro" id="IPR014756">
    <property type="entry name" value="Ig_E-set"/>
</dbReference>
<feature type="signal peptide" evidence="4">
    <location>
        <begin position="1"/>
        <end position="20"/>
    </location>
</feature>
<evidence type="ECO:0000256" key="2">
    <source>
        <dbReference type="ARBA" id="ARBA00006370"/>
    </source>
</evidence>
<gene>
    <name evidence="6" type="ORF">TKK_009591</name>
</gene>
<comment type="subcellular location">
    <subcellularLocation>
        <location evidence="1">Secreted</location>
    </subcellularLocation>
</comment>
<feature type="domain" description="MD-2-related lipid-recognition" evidence="5">
    <location>
        <begin position="23"/>
        <end position="154"/>
    </location>
</feature>
<reference evidence="6 7" key="1">
    <citation type="journal article" date="2024" name="bioRxiv">
        <title>A reference genome for Trichogramma kaykai: A tiny desert-dwelling parasitoid wasp with competing sex-ratio distorters.</title>
        <authorList>
            <person name="Culotta J."/>
            <person name="Lindsey A.R."/>
        </authorList>
    </citation>
    <scope>NUCLEOTIDE SEQUENCE [LARGE SCALE GENOMIC DNA]</scope>
    <source>
        <strain evidence="6 7">KSX58</strain>
    </source>
</reference>
<dbReference type="SUPFAM" id="SSF81296">
    <property type="entry name" value="E set domains"/>
    <property type="match status" value="1"/>
</dbReference>
<dbReference type="GO" id="GO:0005576">
    <property type="term" value="C:extracellular region"/>
    <property type="evidence" value="ECO:0007669"/>
    <property type="project" value="UniProtKB-SubCell"/>
</dbReference>
<name>A0ABD2WTU0_9HYME</name>
<organism evidence="6 7">
    <name type="scientific">Trichogramma kaykai</name>
    <dbReference type="NCBI Taxonomy" id="54128"/>
    <lineage>
        <taxon>Eukaryota</taxon>
        <taxon>Metazoa</taxon>
        <taxon>Ecdysozoa</taxon>
        <taxon>Arthropoda</taxon>
        <taxon>Hexapoda</taxon>
        <taxon>Insecta</taxon>
        <taxon>Pterygota</taxon>
        <taxon>Neoptera</taxon>
        <taxon>Endopterygota</taxon>
        <taxon>Hymenoptera</taxon>
        <taxon>Apocrita</taxon>
        <taxon>Proctotrupomorpha</taxon>
        <taxon>Chalcidoidea</taxon>
        <taxon>Trichogrammatidae</taxon>
        <taxon>Trichogramma</taxon>
    </lineage>
</organism>
<dbReference type="InterPro" id="IPR003172">
    <property type="entry name" value="ML_dom"/>
</dbReference>
<comment type="caution">
    <text evidence="6">The sequence shown here is derived from an EMBL/GenBank/DDBJ whole genome shotgun (WGS) entry which is preliminary data.</text>
</comment>
<dbReference type="Pfam" id="PF02221">
    <property type="entry name" value="E1_DerP2_DerF2"/>
    <property type="match status" value="1"/>
</dbReference>
<accession>A0ABD2WTU0</accession>
<feature type="chain" id="PRO_5044794138" description="MD-2-related lipid-recognition domain-containing protein" evidence="4">
    <location>
        <begin position="21"/>
        <end position="157"/>
    </location>
</feature>
<dbReference type="PANTHER" id="PTHR11306:SF68">
    <property type="entry name" value="NPC INTRACELLULAR CHOLESTEROL TRANSPORTER 2"/>
    <property type="match status" value="1"/>
</dbReference>
<evidence type="ECO:0000256" key="4">
    <source>
        <dbReference type="SAM" id="SignalP"/>
    </source>
</evidence>